<feature type="domain" description="Protein kinase" evidence="6">
    <location>
        <begin position="211"/>
        <end position="484"/>
    </location>
</feature>
<name>A0A2N3J5R6_AERSO</name>
<dbReference type="CDD" id="cd18808">
    <property type="entry name" value="SF1_C_Upf1"/>
    <property type="match status" value="1"/>
</dbReference>
<dbReference type="SUPFAM" id="SSF56112">
    <property type="entry name" value="Protein kinase-like (PK-like)"/>
    <property type="match status" value="2"/>
</dbReference>
<dbReference type="Gene3D" id="3.40.50.300">
    <property type="entry name" value="P-loop containing nucleotide triphosphate hydrolases"/>
    <property type="match status" value="2"/>
</dbReference>
<dbReference type="InterPro" id="IPR011009">
    <property type="entry name" value="Kinase-like_dom_sf"/>
</dbReference>
<dbReference type="GO" id="GO:0016787">
    <property type="term" value="F:hydrolase activity"/>
    <property type="evidence" value="ECO:0007669"/>
    <property type="project" value="UniProtKB-KW"/>
</dbReference>
<keyword evidence="2" id="KW-0547">Nucleotide-binding</keyword>
<evidence type="ECO:0000259" key="6">
    <source>
        <dbReference type="PROSITE" id="PS50011"/>
    </source>
</evidence>
<dbReference type="RefSeq" id="WP_101316246.1">
    <property type="nucleotide sequence ID" value="NZ_CAWNSS010000014.1"/>
</dbReference>
<reference evidence="8 9" key="1">
    <citation type="journal article" date="2017" name="Front. Microbiol.">
        <title>Strong Genomic and Phenotypic Heterogeneity in the Aeromonas sobria Species Complex.</title>
        <authorList>
            <person name="Gauthier J."/>
            <person name="Vincent A.T."/>
            <person name="Charette S.J."/>
            <person name="Derome N."/>
        </authorList>
    </citation>
    <scope>NUCLEOTIDE SEQUENCE [LARGE SCALE GENOMIC DNA]</scope>
    <source>
        <strain evidence="8 9">JF2635</strain>
    </source>
</reference>
<evidence type="ECO:0000256" key="5">
    <source>
        <dbReference type="ARBA" id="ARBA00022840"/>
    </source>
</evidence>
<dbReference type="EMBL" id="LJZX01000014">
    <property type="protein sequence ID" value="PKQ81764.1"/>
    <property type="molecule type" value="Genomic_DNA"/>
</dbReference>
<evidence type="ECO:0000256" key="2">
    <source>
        <dbReference type="ARBA" id="ARBA00022741"/>
    </source>
</evidence>
<dbReference type="SUPFAM" id="SSF52540">
    <property type="entry name" value="P-loop containing nucleoside triphosphate hydrolases"/>
    <property type="match status" value="1"/>
</dbReference>
<dbReference type="PANTHER" id="PTHR43788">
    <property type="entry name" value="DNA2/NAM7 HELICASE FAMILY MEMBER"/>
    <property type="match status" value="1"/>
</dbReference>
<evidence type="ECO:0000256" key="1">
    <source>
        <dbReference type="ARBA" id="ARBA00007913"/>
    </source>
</evidence>
<gene>
    <name evidence="8" type="ORF">AOX56_10760</name>
</gene>
<dbReference type="Pfam" id="PF13086">
    <property type="entry name" value="AAA_11"/>
    <property type="match status" value="1"/>
</dbReference>
<keyword evidence="3" id="KW-0378">Hydrolase</keyword>
<proteinExistence type="inferred from homology"/>
<keyword evidence="4" id="KW-0347">Helicase</keyword>
<dbReference type="Gene3D" id="1.10.510.10">
    <property type="entry name" value="Transferase(Phosphotransferase) domain 1"/>
    <property type="match status" value="2"/>
</dbReference>
<evidence type="ECO:0000259" key="7">
    <source>
        <dbReference type="PROSITE" id="PS50965"/>
    </source>
</evidence>
<dbReference type="GO" id="GO:0004672">
    <property type="term" value="F:protein kinase activity"/>
    <property type="evidence" value="ECO:0007669"/>
    <property type="project" value="InterPro"/>
</dbReference>
<dbReference type="Pfam" id="PF13087">
    <property type="entry name" value="AAA_12"/>
    <property type="match status" value="1"/>
</dbReference>
<accession>A0A2N3J5R6</accession>
<comment type="caution">
    <text evidence="8">The sequence shown here is derived from an EMBL/GenBank/DDBJ whole genome shotgun (WGS) entry which is preliminary data.</text>
</comment>
<dbReference type="PANTHER" id="PTHR43788:SF8">
    <property type="entry name" value="DNA-BINDING PROTEIN SMUBP-2"/>
    <property type="match status" value="1"/>
</dbReference>
<evidence type="ECO:0000256" key="3">
    <source>
        <dbReference type="ARBA" id="ARBA00022801"/>
    </source>
</evidence>
<evidence type="ECO:0000313" key="8">
    <source>
        <dbReference type="EMBL" id="PKQ81764.1"/>
    </source>
</evidence>
<dbReference type="InterPro" id="IPR041679">
    <property type="entry name" value="DNA2/NAM7-like_C"/>
</dbReference>
<dbReference type="InterPro" id="IPR050534">
    <property type="entry name" value="Coronavir_polyprotein_1ab"/>
</dbReference>
<sequence length="1650" mass="186920">MKLEIVCPEGLHHTEHKAALELESHLPDSWKGYAGFLLPDGRGKALEIDMLIFAEDRLLLVEFKNWAGEIHMEDKTWIQTTPRGTVRKETSPVDKKRNHAMRIGTMLNNELKDRWNAFYEVQSMVVLTGPAKVTQYSPIDKPYVVHIDDFKTIGDPHAYRDILPDTNATNHFKNTPNRRPCAASQIEIFDNWKRGGNKLLPRYRNEVGYVVSELQPTFSGPNGVFNEFDGEHERDHEDKAIVRIWNFNNIRHIDTTMEVRAFLGLREERAQRFIRKSDRQLGKDYLLEPKHSLHEDALAPDMAEVYQLPPMVERLDDFLNSHNLSTEERTILLRSLLTPLASMHSIGVSHRDLSAQRLWWDSIRAAILVSGLTNAKFPDQGNKSISDLRQELATNRMLMPEDAYGVTDVLGQSLDVFQLGVVAYQIAYGEMLPLPSSEPPEWVEPKNDPFDGKLHSFIRKALEVNSSDRYENANEMLVQLTKLLNFQNIESHDDRERVLELLNRYTISDLPMQVYPMISAMDNDSLRSRMSYTSRTGEGLTCTVRIFSSARPNRDNHGQSQRLLHFLERCKIASTNVLPIPTLIEFGHGNLGTHVVQEFVEGQNLNDWMEEGGKPYELRYDLADALIRAIQNLHDIELCHGDLKPENILVRERNGKLSVMLLDMFDLDLDGISPSNSEYSPVTDVSAAARDRYAVYQIVDELFGGCIHKGANKIRKEIRNALGEANQVVPRNLDILRSTMIAANEREPINIKSITIENIFLPNNEGELFEMDSGCYHLTAKYTRDLRVYIIGSQYKLSLIFKGDFENLTIHKVYYDRLGTGEIVQDTRSSRRNSRLSMPIEQPLVLKKGSYNATNTEFIDYLKSLPVVRDALSMESDAEESQLPPPSEGVAPIIHLWKRLIEVERETLPTVTVIEEPVERDNTVYVKINENIDTFEFSEEDVINITTDEHEIKFGQLDVKKSGNGVLVFVDEGRRNNFRLTNIRVGNILTLSNSGNDISWDRRYRALDRILSGDAVMQDLTDRFISGPRGLQSPALPMPTEDQLKCYGLDESKQVAFRYALENPLSVLMGPPGTGKTKLLSAMLHHLMTVGEVRRILVVSQSHVAADEVAIRARDLLAKFDGGNNSGITPTLVRLGDRSRVNKEMLDVHTSALQDQTRTAFHRDLEVRMLSLSARLKLPKQFVLDAAALYRHCGRELFELVVARNELHDAQSVVSDKDKPTEREYAELSMTERRVERLVSSLDGRLRAYTDIPDQILAHRNPLSAALNIIAERSQIHNPQRIERMVGVVKVAHHWFQRLVTDENGYAAFAARTRQLVVGTLVGIGSGAYQLDKNSFDLVLIDEAGRATFSELAIAMQSAKRILLVGDHKQLAPSYDAAHIREVCRNLGVTPEEATRTDFERAFLLNNGHMLSKQYRMAPAIGEIISECFYDGDLGSGREGAPEWMQGLPAPWNKTVSWIDTSDSPSLETIVDKSIANEAEVNLLCSLLQKFVEQPGALDKLKIWDKSDATPPIGIITGYRKQVELLQRRLESASWASPIRSLIKIDTIDSYQGSENRIIMVSLVRHNPENKGGFMSDKARVNVALSRAKERLLVVGAGSMWNKVNTHSPLSRVYDFIRNKQTQNHSEYQIIKPTEIDINHTAAVQEVTHA</sequence>
<evidence type="ECO:0000256" key="4">
    <source>
        <dbReference type="ARBA" id="ARBA00022806"/>
    </source>
</evidence>
<dbReference type="InterPro" id="IPR000719">
    <property type="entry name" value="Prot_kinase_dom"/>
</dbReference>
<feature type="domain" description="Protein kinase" evidence="6">
    <location>
        <begin position="515"/>
        <end position="845"/>
    </location>
</feature>
<dbReference type="InterPro" id="IPR047187">
    <property type="entry name" value="SF1_C_Upf1"/>
</dbReference>
<dbReference type="Pfam" id="PF00069">
    <property type="entry name" value="Pkinase"/>
    <property type="match status" value="1"/>
</dbReference>
<comment type="similarity">
    <text evidence="1">Belongs to the DNA2/NAM7 helicase family.</text>
</comment>
<dbReference type="GO" id="GO:0043139">
    <property type="term" value="F:5'-3' DNA helicase activity"/>
    <property type="evidence" value="ECO:0007669"/>
    <property type="project" value="TreeGrafter"/>
</dbReference>
<dbReference type="PROSITE" id="PS50965">
    <property type="entry name" value="NERD"/>
    <property type="match status" value="1"/>
</dbReference>
<dbReference type="GO" id="GO:0005524">
    <property type="term" value="F:ATP binding"/>
    <property type="evidence" value="ECO:0007669"/>
    <property type="project" value="UniProtKB-KW"/>
</dbReference>
<keyword evidence="5" id="KW-0067">ATP-binding</keyword>
<dbReference type="InterPro" id="IPR027417">
    <property type="entry name" value="P-loop_NTPase"/>
</dbReference>
<organism evidence="8 9">
    <name type="scientific">Aeromonas sobria</name>
    <dbReference type="NCBI Taxonomy" id="646"/>
    <lineage>
        <taxon>Bacteria</taxon>
        <taxon>Pseudomonadati</taxon>
        <taxon>Pseudomonadota</taxon>
        <taxon>Gammaproteobacteria</taxon>
        <taxon>Aeromonadales</taxon>
        <taxon>Aeromonadaceae</taxon>
        <taxon>Aeromonas</taxon>
    </lineage>
</organism>
<dbReference type="Proteomes" id="UP000233526">
    <property type="component" value="Unassembled WGS sequence"/>
</dbReference>
<evidence type="ECO:0000313" key="9">
    <source>
        <dbReference type="Proteomes" id="UP000233526"/>
    </source>
</evidence>
<feature type="domain" description="NERD" evidence="7">
    <location>
        <begin position="10"/>
        <end position="126"/>
    </location>
</feature>
<dbReference type="InterPro" id="IPR041677">
    <property type="entry name" value="DNA2/NAM7_AAA_11"/>
</dbReference>
<dbReference type="InterPro" id="IPR011528">
    <property type="entry name" value="NERD"/>
</dbReference>
<dbReference type="InterPro" id="IPR008271">
    <property type="entry name" value="Ser/Thr_kinase_AS"/>
</dbReference>
<dbReference type="Pfam" id="PF08378">
    <property type="entry name" value="NERD"/>
    <property type="match status" value="1"/>
</dbReference>
<dbReference type="PROSITE" id="PS00108">
    <property type="entry name" value="PROTEIN_KINASE_ST"/>
    <property type="match status" value="1"/>
</dbReference>
<dbReference type="PROSITE" id="PS50011">
    <property type="entry name" value="PROTEIN_KINASE_DOM"/>
    <property type="match status" value="2"/>
</dbReference>
<protein>
    <submittedName>
        <fullName evidence="8">NERD nuclease</fullName>
    </submittedName>
</protein>